<feature type="transmembrane region" description="Helical" evidence="1">
    <location>
        <begin position="454"/>
        <end position="474"/>
    </location>
</feature>
<comment type="caution">
    <text evidence="2">The sequence shown here is derived from an EMBL/GenBank/DDBJ whole genome shotgun (WGS) entry which is preliminary data.</text>
</comment>
<keyword evidence="1" id="KW-0812">Transmembrane</keyword>
<feature type="transmembrane region" description="Helical" evidence="1">
    <location>
        <begin position="988"/>
        <end position="1015"/>
    </location>
</feature>
<feature type="transmembrane region" description="Helical" evidence="1">
    <location>
        <begin position="12"/>
        <end position="30"/>
    </location>
</feature>
<dbReference type="Gene3D" id="3.30.70.1430">
    <property type="entry name" value="Multidrug efflux transporter AcrB pore domain"/>
    <property type="match status" value="2"/>
</dbReference>
<accession>A0ABP9LEF4</accession>
<dbReference type="Gene3D" id="1.20.1640.10">
    <property type="entry name" value="Multidrug efflux transporter AcrB transmembrane domain"/>
    <property type="match status" value="2"/>
</dbReference>
<reference evidence="3" key="1">
    <citation type="journal article" date="2019" name="Int. J. Syst. Evol. Microbiol.">
        <title>The Global Catalogue of Microorganisms (GCM) 10K type strain sequencing project: providing services to taxonomists for standard genome sequencing and annotation.</title>
        <authorList>
            <consortium name="The Broad Institute Genomics Platform"/>
            <consortium name="The Broad Institute Genome Sequencing Center for Infectious Disease"/>
            <person name="Wu L."/>
            <person name="Ma J."/>
        </authorList>
    </citation>
    <scope>NUCLEOTIDE SEQUENCE [LARGE SCALE GENOMIC DNA]</scope>
    <source>
        <strain evidence="3">JCM 18015</strain>
    </source>
</reference>
<proteinExistence type="predicted"/>
<dbReference type="SUPFAM" id="SSF82693">
    <property type="entry name" value="Multidrug efflux transporter AcrB pore domain, PN1, PN2, PC1 and PC2 subdomains"/>
    <property type="match status" value="2"/>
</dbReference>
<dbReference type="SUPFAM" id="SSF82714">
    <property type="entry name" value="Multidrug efflux transporter AcrB TolC docking domain, DN and DC subdomains"/>
    <property type="match status" value="2"/>
</dbReference>
<name>A0ABP9LEF4_9RHOB</name>
<feature type="transmembrane region" description="Helical" evidence="1">
    <location>
        <begin position="421"/>
        <end position="442"/>
    </location>
</feature>
<evidence type="ECO:0000313" key="2">
    <source>
        <dbReference type="EMBL" id="GAA5076768.1"/>
    </source>
</evidence>
<dbReference type="Proteomes" id="UP001499910">
    <property type="component" value="Unassembled WGS sequence"/>
</dbReference>
<gene>
    <name evidence="2" type="ORF">GCM10023209_26250</name>
</gene>
<protein>
    <submittedName>
        <fullName evidence="2">Efflux RND transporter permease subunit</fullName>
    </submittedName>
</protein>
<keyword evidence="1" id="KW-0472">Membrane</keyword>
<keyword evidence="1" id="KW-1133">Transmembrane helix</keyword>
<dbReference type="RefSeq" id="WP_259549814.1">
    <property type="nucleotide sequence ID" value="NZ_BAABHW010000004.1"/>
</dbReference>
<dbReference type="SUPFAM" id="SSF82866">
    <property type="entry name" value="Multidrug efflux transporter AcrB transmembrane domain"/>
    <property type="match status" value="2"/>
</dbReference>
<dbReference type="InterPro" id="IPR001036">
    <property type="entry name" value="Acrflvin-R"/>
</dbReference>
<dbReference type="Gene3D" id="3.30.70.1440">
    <property type="entry name" value="Multidrug efflux transporter AcrB pore domain"/>
    <property type="match status" value="1"/>
</dbReference>
<feature type="transmembrane region" description="Helical" evidence="1">
    <location>
        <begin position="886"/>
        <end position="906"/>
    </location>
</feature>
<feature type="transmembrane region" description="Helical" evidence="1">
    <location>
        <begin position="860"/>
        <end position="879"/>
    </location>
</feature>
<keyword evidence="3" id="KW-1185">Reference proteome</keyword>
<dbReference type="Pfam" id="PF00873">
    <property type="entry name" value="ACR_tran"/>
    <property type="match status" value="1"/>
</dbReference>
<dbReference type="InterPro" id="IPR027463">
    <property type="entry name" value="AcrB_DN_DC_subdom"/>
</dbReference>
<dbReference type="PRINTS" id="PR00702">
    <property type="entry name" value="ACRIFLAVINRP"/>
</dbReference>
<evidence type="ECO:0000256" key="1">
    <source>
        <dbReference type="SAM" id="Phobius"/>
    </source>
</evidence>
<dbReference type="EMBL" id="BAABHW010000004">
    <property type="protein sequence ID" value="GAA5076768.1"/>
    <property type="molecule type" value="Genomic_DNA"/>
</dbReference>
<dbReference type="PANTHER" id="PTHR32063:SF33">
    <property type="entry name" value="RND SUPERFAMILY EFFLUX PUMP PERMEASE COMPONENT"/>
    <property type="match status" value="1"/>
</dbReference>
<dbReference type="PANTHER" id="PTHR32063">
    <property type="match status" value="1"/>
</dbReference>
<feature type="transmembrane region" description="Helical" evidence="1">
    <location>
        <begin position="514"/>
        <end position="536"/>
    </location>
</feature>
<organism evidence="2 3">
    <name type="scientific">[Roseibacterium] beibuensis</name>
    <dbReference type="NCBI Taxonomy" id="1193142"/>
    <lineage>
        <taxon>Bacteria</taxon>
        <taxon>Pseudomonadati</taxon>
        <taxon>Pseudomonadota</taxon>
        <taxon>Alphaproteobacteria</taxon>
        <taxon>Rhodobacterales</taxon>
        <taxon>Roseobacteraceae</taxon>
        <taxon>Roseicyclus</taxon>
    </lineage>
</organism>
<sequence>MVGYFVRHPVAANLMMVLICILGISVLSNIERETFPAFTADSVSVSVTYPGASARDVDEEICTPLEDALTGLTGLSDLECLSMDGRAQAVAELEDGGELIQFFNDVFSAVSGVSDFPDDAQTPSVEINARTDLVALVAVSGIAGRQGLIEYSEELADTLLALPGVSETSVTGITDRVLQISFDQRALRQFSISSRDVVDALEARSLRQPLGDVELDGGSLVLRYSGASRTVSELEDLIVLENATGGLVRLRDIARVQLVDSDENMQSFIDGDQAAIISISKSSDQDSIRVFEEVDAVLQAERALYPAPFRLTVINNMTDIVQERLTLIAGNIAIGLVLVFGTMWLFFSIREALWISAALPVSFLGGLFLMSVFGITINMITLVALLMAVGLIMDDSIVIAENIDKWRRKAGPLEAATRGTMEVMPGVLSSFLTTACVFGPLMFLSGDMGQVLRFIPMVLLLTLALSLVEGFLILPNHLSHSGKITAGDHERRPAARALEWVKERIVLPVAARLVALRYLTFGAVVGVLILSVGLIASGQIKVIGFPTVEGDTVVARVALTSGIPRERTVQTVEQLLAGLDAVDAQYTPGTEGGAPLIERVLIQYGVNADVDDNGSNTATVTVDLLESSRRNVTADEVLVAWRAAAGPLPDLVQSSFAQTEVGPGGHDIDIEIMGRDLDAVGAAASDLVSALLAREDVTEAFQDFYGGRQEVQLQLNEYGYSIGLTPQSLASQLRNAFEGAETDSFRTGLSNMAVRVQLEDSMSSLTELELFPVVLSDGAQTSLSRVADLTLTASYPTITRKNGMVVAGIQGSIDRAVTTSTALSAVVTEELAPQIAADHPGVTIQIGGATQDQQESQASMMSALLLGLVGVYMVLAFQFRSYTLPVVVMISIPFALIGTILGHWALGLDMSMPSFIGFASLAGIVVNNAILFLTFFQSHLEGDDYVAAALNAVRDRFRPILLSSSTTIVGLIPIISDGSPQVQTLVPLVVSVAFGLLASMILVVLVFPSVLSIYFDMFSLRKWIDRFRSDTEGAI</sequence>
<dbReference type="Gene3D" id="3.30.2090.10">
    <property type="entry name" value="Multidrug efflux transporter AcrB TolC docking domain, DN and DC subdomains"/>
    <property type="match status" value="2"/>
</dbReference>
<evidence type="ECO:0000313" key="3">
    <source>
        <dbReference type="Proteomes" id="UP001499910"/>
    </source>
</evidence>
<feature type="transmembrane region" description="Helical" evidence="1">
    <location>
        <begin position="957"/>
        <end position="976"/>
    </location>
</feature>
<dbReference type="Gene3D" id="3.30.70.1320">
    <property type="entry name" value="Multidrug efflux transporter AcrB pore domain like"/>
    <property type="match status" value="1"/>
</dbReference>
<feature type="transmembrane region" description="Helical" evidence="1">
    <location>
        <begin position="912"/>
        <end position="936"/>
    </location>
</feature>
<feature type="transmembrane region" description="Helical" evidence="1">
    <location>
        <begin position="325"/>
        <end position="346"/>
    </location>
</feature>